<sequence length="136" mass="14834">MSVVSYVAGLWERCIAAARSTGGSESRSERRGTSSELFAAPARDGDRDDGDSTLFVYSQALWMAVTLALLVALTLLSVRLYFLVSFIGLLCNRVLFAPRAAVGQWWRVVNAITWLCFAVLSYIVYLRITASATGSA</sequence>
<dbReference type="InterPro" id="IPR058357">
    <property type="entry name" value="DUF8044"/>
</dbReference>
<feature type="region of interest" description="Disordered" evidence="1">
    <location>
        <begin position="23"/>
        <end position="49"/>
    </location>
</feature>
<proteinExistence type="predicted"/>
<name>A0ABU2FLE5_9EURY</name>
<evidence type="ECO:0000256" key="2">
    <source>
        <dbReference type="SAM" id="Phobius"/>
    </source>
</evidence>
<feature type="transmembrane region" description="Helical" evidence="2">
    <location>
        <begin position="104"/>
        <end position="125"/>
    </location>
</feature>
<dbReference type="Pfam" id="PF26161">
    <property type="entry name" value="DUF8044"/>
    <property type="match status" value="1"/>
</dbReference>
<dbReference type="EMBL" id="JAMQOS010000001">
    <property type="protein sequence ID" value="MDS0281589.1"/>
    <property type="molecule type" value="Genomic_DNA"/>
</dbReference>
<keyword evidence="2" id="KW-0472">Membrane</keyword>
<feature type="transmembrane region" description="Helical" evidence="2">
    <location>
        <begin position="54"/>
        <end position="73"/>
    </location>
</feature>
<reference evidence="3 4" key="1">
    <citation type="submission" date="2022-06" db="EMBL/GenBank/DDBJ databases">
        <title>Halomicroarcula sp. a new haloarchaeum isolate from saline soil.</title>
        <authorList>
            <person name="Strakova D."/>
            <person name="Galisteo C."/>
            <person name="Sanchez-Porro C."/>
            <person name="Ventosa A."/>
        </authorList>
    </citation>
    <scope>NUCLEOTIDE SEQUENCE [LARGE SCALE GENOMIC DNA]</scope>
    <source>
        <strain evidence="3 4">S3CR25-11</strain>
    </source>
</reference>
<keyword evidence="4" id="KW-1185">Reference proteome</keyword>
<keyword evidence="2" id="KW-0812">Transmembrane</keyword>
<organism evidence="3 4">
    <name type="scientific">Haloarcula onubensis</name>
    <dbReference type="NCBI Taxonomy" id="2950539"/>
    <lineage>
        <taxon>Archaea</taxon>
        <taxon>Methanobacteriati</taxon>
        <taxon>Methanobacteriota</taxon>
        <taxon>Stenosarchaea group</taxon>
        <taxon>Halobacteria</taxon>
        <taxon>Halobacteriales</taxon>
        <taxon>Haloarculaceae</taxon>
        <taxon>Haloarcula</taxon>
    </lineage>
</organism>
<evidence type="ECO:0000256" key="1">
    <source>
        <dbReference type="SAM" id="MobiDB-lite"/>
    </source>
</evidence>
<dbReference type="RefSeq" id="WP_310899423.1">
    <property type="nucleotide sequence ID" value="NZ_JAMQOS010000001.1"/>
</dbReference>
<protein>
    <submittedName>
        <fullName evidence="3">Uncharacterized protein</fullName>
    </submittedName>
</protein>
<evidence type="ECO:0000313" key="3">
    <source>
        <dbReference type="EMBL" id="MDS0281589.1"/>
    </source>
</evidence>
<gene>
    <name evidence="3" type="ORF">NDI86_05590</name>
</gene>
<accession>A0ABU2FLE5</accession>
<dbReference type="Proteomes" id="UP001268864">
    <property type="component" value="Unassembled WGS sequence"/>
</dbReference>
<comment type="caution">
    <text evidence="3">The sequence shown here is derived from an EMBL/GenBank/DDBJ whole genome shotgun (WGS) entry which is preliminary data.</text>
</comment>
<keyword evidence="2" id="KW-1133">Transmembrane helix</keyword>
<evidence type="ECO:0000313" key="4">
    <source>
        <dbReference type="Proteomes" id="UP001268864"/>
    </source>
</evidence>